<dbReference type="GO" id="GO:0008270">
    <property type="term" value="F:zinc ion binding"/>
    <property type="evidence" value="ECO:0007669"/>
    <property type="project" value="UniProtKB-KW"/>
</dbReference>
<name>A0A3Q0FP71_ALLSI</name>
<dbReference type="SUPFAM" id="SSF57850">
    <property type="entry name" value="RING/U-box"/>
    <property type="match status" value="1"/>
</dbReference>
<gene>
    <name evidence="9" type="primary">NEURL3</name>
</gene>
<evidence type="ECO:0000259" key="6">
    <source>
        <dbReference type="PROSITE" id="PS50089"/>
    </source>
</evidence>
<dbReference type="SMART" id="SM00588">
    <property type="entry name" value="NEUZ"/>
    <property type="match status" value="1"/>
</dbReference>
<keyword evidence="3 5" id="KW-0863">Zinc-finger</keyword>
<dbReference type="InterPro" id="IPR037962">
    <property type="entry name" value="Neuralized"/>
</dbReference>
<dbReference type="CTD" id="93082"/>
<dbReference type="Pfam" id="PF13920">
    <property type="entry name" value="zf-C3HC4_3"/>
    <property type="match status" value="1"/>
</dbReference>
<feature type="domain" description="RING-type" evidence="6">
    <location>
        <begin position="319"/>
        <end position="358"/>
    </location>
</feature>
<evidence type="ECO:0000313" key="9">
    <source>
        <dbReference type="RefSeq" id="XP_025047458.1"/>
    </source>
</evidence>
<dbReference type="Proteomes" id="UP000189705">
    <property type="component" value="Unplaced"/>
</dbReference>
<evidence type="ECO:0000256" key="5">
    <source>
        <dbReference type="PROSITE-ProRule" id="PRU00175"/>
    </source>
</evidence>
<proteinExistence type="predicted"/>
<dbReference type="InterPro" id="IPR043136">
    <property type="entry name" value="B30.2/SPRY_sf"/>
</dbReference>
<dbReference type="GO" id="GO:0061630">
    <property type="term" value="F:ubiquitin protein ligase activity"/>
    <property type="evidence" value="ECO:0007669"/>
    <property type="project" value="TreeGrafter"/>
</dbReference>
<evidence type="ECO:0000313" key="8">
    <source>
        <dbReference type="Proteomes" id="UP000189705"/>
    </source>
</evidence>
<dbReference type="FunFam" id="2.60.120.920:FF:000005">
    <property type="entry name" value="Putative E3 ubiquitin-protein ligase NEURL1B"/>
    <property type="match status" value="1"/>
</dbReference>
<keyword evidence="2" id="KW-0677">Repeat</keyword>
<accession>A0A3Q0FP71</accession>
<dbReference type="InterPro" id="IPR001841">
    <property type="entry name" value="Znf_RING"/>
</dbReference>
<evidence type="ECO:0000256" key="3">
    <source>
        <dbReference type="ARBA" id="ARBA00022771"/>
    </source>
</evidence>
<organism evidence="8 9">
    <name type="scientific">Alligator sinensis</name>
    <name type="common">Chinese alligator</name>
    <dbReference type="NCBI Taxonomy" id="38654"/>
    <lineage>
        <taxon>Eukaryota</taxon>
        <taxon>Metazoa</taxon>
        <taxon>Chordata</taxon>
        <taxon>Craniata</taxon>
        <taxon>Vertebrata</taxon>
        <taxon>Euteleostomi</taxon>
        <taxon>Archelosauria</taxon>
        <taxon>Archosauria</taxon>
        <taxon>Crocodylia</taxon>
        <taxon>Alligatoridae</taxon>
        <taxon>Alligatorinae</taxon>
        <taxon>Alligator</taxon>
    </lineage>
</organism>
<dbReference type="PANTHER" id="PTHR12429">
    <property type="entry name" value="NEURALIZED"/>
    <property type="match status" value="1"/>
</dbReference>
<dbReference type="Gene3D" id="2.60.120.920">
    <property type="match status" value="1"/>
</dbReference>
<dbReference type="Gene3D" id="3.30.40.10">
    <property type="entry name" value="Zinc/RING finger domain, C3HC4 (zinc finger)"/>
    <property type="match status" value="1"/>
</dbReference>
<dbReference type="PANTHER" id="PTHR12429:SF9">
    <property type="entry name" value="E3 UBIQUITIN-PROTEIN LIGASE NEURL3"/>
    <property type="match status" value="1"/>
</dbReference>
<keyword evidence="8" id="KW-1185">Reference proteome</keyword>
<dbReference type="AlphaFoldDB" id="A0A3Q0FP71"/>
<keyword evidence="4" id="KW-0862">Zinc</keyword>
<dbReference type="PROSITE" id="PS51257">
    <property type="entry name" value="PROKAR_LIPOPROTEIN"/>
    <property type="match status" value="1"/>
</dbReference>
<sequence length="379" mass="41947">MWKFQPPWRGLSLTGEAVAEYWKSPVCSPGGITACVLEEGAKAHAHTGAAIRSNRAHVGPAQHRCQLCSSPGVEKVKTAVMGSCKSSLNGKETGSSLVPGSQHVGLGATCTCLLQHGLDKLREASQPLCFHPTTKGFQIQLDAAHRTASRADTFCDGIVFSNRPVQLGEKVVLRVLRTQPRWDGGLRVGFTSLDPSQMIPKHLPRFACPSLVLQGRTWASLLPNACEEQGTIVRFWLDHRGRVFFGINNEHHRLLLKGVPVQGPLWAVIDVYGQTKAVQLLDQYGDLQELPPELPCSFFLDEPAHRDRCHLPRPSMEKCTICYAHVANTLLYPCGHTDCCHCCVRRMLATDNRCPICRRDIKDVVRVSLWRTDLQAPIL</sequence>
<dbReference type="PROSITE" id="PS50089">
    <property type="entry name" value="ZF_RING_2"/>
    <property type="match status" value="1"/>
</dbReference>
<dbReference type="GeneID" id="102367818"/>
<dbReference type="InterPro" id="IPR013083">
    <property type="entry name" value="Znf_RING/FYVE/PHD"/>
</dbReference>
<dbReference type="RefSeq" id="XP_025047458.1">
    <property type="nucleotide sequence ID" value="XM_025191673.1"/>
</dbReference>
<protein>
    <submittedName>
        <fullName evidence="9">E3 ubiquitin-protein ligase NEURL3 isoform X3</fullName>
    </submittedName>
</protein>
<evidence type="ECO:0000256" key="4">
    <source>
        <dbReference type="ARBA" id="ARBA00022833"/>
    </source>
</evidence>
<feature type="domain" description="NHR" evidence="7">
    <location>
        <begin position="127"/>
        <end position="283"/>
    </location>
</feature>
<keyword evidence="1" id="KW-0479">Metal-binding</keyword>
<dbReference type="Pfam" id="PF07177">
    <property type="entry name" value="Neuralized"/>
    <property type="match status" value="1"/>
</dbReference>
<reference evidence="9" key="1">
    <citation type="submission" date="2025-08" db="UniProtKB">
        <authorList>
            <consortium name="RefSeq"/>
        </authorList>
    </citation>
    <scope>IDENTIFICATION</scope>
</reference>
<dbReference type="PROSITE" id="PS51065">
    <property type="entry name" value="NHR"/>
    <property type="match status" value="1"/>
</dbReference>
<evidence type="ECO:0000259" key="7">
    <source>
        <dbReference type="PROSITE" id="PS51065"/>
    </source>
</evidence>
<evidence type="ECO:0000256" key="1">
    <source>
        <dbReference type="ARBA" id="ARBA00022723"/>
    </source>
</evidence>
<dbReference type="InterPro" id="IPR006573">
    <property type="entry name" value="NHR_dom"/>
</dbReference>
<evidence type="ECO:0000256" key="2">
    <source>
        <dbReference type="ARBA" id="ARBA00022737"/>
    </source>
</evidence>